<dbReference type="RefSeq" id="WP_190401517.1">
    <property type="nucleotide sequence ID" value="NZ_JACJQB010000001.1"/>
</dbReference>
<comment type="caution">
    <text evidence="1">The sequence shown here is derived from an EMBL/GenBank/DDBJ whole genome shotgun (WGS) entry which is preliminary data.</text>
</comment>
<protein>
    <submittedName>
        <fullName evidence="1">Uncharacterized protein</fullName>
    </submittedName>
</protein>
<gene>
    <name evidence="1" type="ORF">H6F41_00540</name>
</gene>
<sequence length="214" mass="22897">MLNREPISSIKSGPQRCVYGKTASDEIILPLDFVLYELDATSDVIIQKLRNIPEIGSTVGADVKTLWGSPFGNIKSYASPSVIGSVNPVVLVNPTIKSSQVKKIPDVKKIADHNDLKDGDQVSIEYIDSTLSLIPSGVDGQLNIIGNAIKSAIFLTPILNVDAYLVTFNSNLQENSRGARVVLKSTGELVGMLIFTSNSGGVCNALVYPAHLIS</sequence>
<keyword evidence="2" id="KW-1185">Reference proteome</keyword>
<reference evidence="1 2" key="1">
    <citation type="journal article" date="2020" name="ISME J.">
        <title>Comparative genomics reveals insights into cyanobacterial evolution and habitat adaptation.</title>
        <authorList>
            <person name="Chen M.Y."/>
            <person name="Teng W.K."/>
            <person name="Zhao L."/>
            <person name="Hu C.X."/>
            <person name="Zhou Y.K."/>
            <person name="Han B.P."/>
            <person name="Song L.R."/>
            <person name="Shu W.S."/>
        </authorList>
    </citation>
    <scope>NUCLEOTIDE SEQUENCE [LARGE SCALE GENOMIC DNA]</scope>
    <source>
        <strain evidence="1 2">FACHB-723</strain>
    </source>
</reference>
<dbReference type="EMBL" id="JACJQB010000001">
    <property type="protein sequence ID" value="MBD2186627.1"/>
    <property type="molecule type" value="Genomic_DNA"/>
</dbReference>
<evidence type="ECO:0000313" key="2">
    <source>
        <dbReference type="Proteomes" id="UP000642094"/>
    </source>
</evidence>
<evidence type="ECO:0000313" key="1">
    <source>
        <dbReference type="EMBL" id="MBD2186627.1"/>
    </source>
</evidence>
<accession>A0ABR7ZSY0</accession>
<name>A0ABR7ZSY0_9CYAN</name>
<organism evidence="1 2">
    <name type="scientific">Pseudanabaena mucicola FACHB-723</name>
    <dbReference type="NCBI Taxonomy" id="2692860"/>
    <lineage>
        <taxon>Bacteria</taxon>
        <taxon>Bacillati</taxon>
        <taxon>Cyanobacteriota</taxon>
        <taxon>Cyanophyceae</taxon>
        <taxon>Pseudanabaenales</taxon>
        <taxon>Pseudanabaenaceae</taxon>
        <taxon>Pseudanabaena</taxon>
    </lineage>
</organism>
<dbReference type="Proteomes" id="UP000642094">
    <property type="component" value="Unassembled WGS sequence"/>
</dbReference>
<proteinExistence type="predicted"/>